<keyword evidence="2" id="KW-1185">Reference proteome</keyword>
<protein>
    <submittedName>
        <fullName evidence="1">Uncharacterized protein</fullName>
    </submittedName>
</protein>
<evidence type="ECO:0000313" key="2">
    <source>
        <dbReference type="Proteomes" id="UP001164929"/>
    </source>
</evidence>
<dbReference type="Proteomes" id="UP001164929">
    <property type="component" value="Chromosome 2"/>
</dbReference>
<comment type="caution">
    <text evidence="1">The sequence shown here is derived from an EMBL/GenBank/DDBJ whole genome shotgun (WGS) entry which is preliminary data.</text>
</comment>
<organism evidence="1 2">
    <name type="scientific">Populus alba x Populus x berolinensis</name>
    <dbReference type="NCBI Taxonomy" id="444605"/>
    <lineage>
        <taxon>Eukaryota</taxon>
        <taxon>Viridiplantae</taxon>
        <taxon>Streptophyta</taxon>
        <taxon>Embryophyta</taxon>
        <taxon>Tracheophyta</taxon>
        <taxon>Spermatophyta</taxon>
        <taxon>Magnoliopsida</taxon>
        <taxon>eudicotyledons</taxon>
        <taxon>Gunneridae</taxon>
        <taxon>Pentapetalae</taxon>
        <taxon>rosids</taxon>
        <taxon>fabids</taxon>
        <taxon>Malpighiales</taxon>
        <taxon>Salicaceae</taxon>
        <taxon>Saliceae</taxon>
        <taxon>Populus</taxon>
    </lineage>
</organism>
<name>A0AAD6WB63_9ROSI</name>
<reference evidence="1" key="1">
    <citation type="journal article" date="2023" name="Mol. Ecol. Resour.">
        <title>Chromosome-level genome assembly of a triploid poplar Populus alba 'Berolinensis'.</title>
        <authorList>
            <person name="Chen S."/>
            <person name="Yu Y."/>
            <person name="Wang X."/>
            <person name="Wang S."/>
            <person name="Zhang T."/>
            <person name="Zhou Y."/>
            <person name="He R."/>
            <person name="Meng N."/>
            <person name="Wang Y."/>
            <person name="Liu W."/>
            <person name="Liu Z."/>
            <person name="Liu J."/>
            <person name="Guo Q."/>
            <person name="Huang H."/>
            <person name="Sederoff R.R."/>
            <person name="Wang G."/>
            <person name="Qu G."/>
            <person name="Chen S."/>
        </authorList>
    </citation>
    <scope>NUCLEOTIDE SEQUENCE</scope>
    <source>
        <strain evidence="1">SC-2020</strain>
    </source>
</reference>
<evidence type="ECO:0000313" key="1">
    <source>
        <dbReference type="EMBL" id="KAJ7005827.1"/>
    </source>
</evidence>
<proteinExistence type="predicted"/>
<accession>A0AAD6WB63</accession>
<dbReference type="EMBL" id="JAQIZT010000002">
    <property type="protein sequence ID" value="KAJ7005827.1"/>
    <property type="molecule type" value="Genomic_DNA"/>
</dbReference>
<sequence>MAMTKNKIYKVRILCHASEIRSTPSNIIKDSV</sequence>
<gene>
    <name evidence="1" type="ORF">NC653_005224</name>
</gene>
<dbReference type="AlphaFoldDB" id="A0AAD6WB63"/>